<dbReference type="SUPFAM" id="SSF141072">
    <property type="entry name" value="CalX-like"/>
    <property type="match status" value="1"/>
</dbReference>
<reference evidence="3 4" key="1">
    <citation type="submission" date="2021-03" db="EMBL/GenBank/DDBJ databases">
        <title>Muricauda lutimaris sp. nov. and Muricauda ruestringensis sp. nov, two marine members of the Flavobacteriaceae isolated from deep sea sediments of Western Pacific.</title>
        <authorList>
            <person name="Zhao S."/>
            <person name="Liu R."/>
        </authorList>
    </citation>
    <scope>NUCLEOTIDE SEQUENCE [LARGE SCALE GENOMIC DNA]</scope>
    <source>
        <strain evidence="3 4">BC31-3-A3</strain>
    </source>
</reference>
<dbReference type="EMBL" id="JAFLNM010000006">
    <property type="protein sequence ID" value="MBO0343475.1"/>
    <property type="molecule type" value="Genomic_DNA"/>
</dbReference>
<feature type="domain" description="SbsA Ig-like" evidence="2">
    <location>
        <begin position="53"/>
        <end position="139"/>
    </location>
</feature>
<dbReference type="InterPro" id="IPR038081">
    <property type="entry name" value="CalX-like_sf"/>
</dbReference>
<organism evidence="3 4">
    <name type="scientific">Flagellimonas profundi</name>
    <dbReference type="NCBI Taxonomy" id="2915620"/>
    <lineage>
        <taxon>Bacteria</taxon>
        <taxon>Pseudomonadati</taxon>
        <taxon>Bacteroidota</taxon>
        <taxon>Flavobacteriia</taxon>
        <taxon>Flavobacteriales</taxon>
        <taxon>Flavobacteriaceae</taxon>
        <taxon>Flagellimonas</taxon>
    </lineage>
</organism>
<dbReference type="Proteomes" id="UP000664807">
    <property type="component" value="Unassembled WGS sequence"/>
</dbReference>
<keyword evidence="4" id="KW-1185">Reference proteome</keyword>
<keyword evidence="1" id="KW-0732">Signal</keyword>
<dbReference type="PROSITE" id="PS51257">
    <property type="entry name" value="PROKAR_LIPOPROTEIN"/>
    <property type="match status" value="1"/>
</dbReference>
<proteinExistence type="predicted"/>
<comment type="caution">
    <text evidence="3">The sequence shown here is derived from an EMBL/GenBank/DDBJ whole genome shotgun (WGS) entry which is preliminary data.</text>
</comment>
<dbReference type="Gene3D" id="2.60.40.2030">
    <property type="match status" value="1"/>
</dbReference>
<dbReference type="RefSeq" id="WP_207030432.1">
    <property type="nucleotide sequence ID" value="NZ_JAFLNM010000006.1"/>
</dbReference>
<dbReference type="Pfam" id="PF13205">
    <property type="entry name" value="Big_5"/>
    <property type="match status" value="1"/>
</dbReference>
<evidence type="ECO:0000313" key="4">
    <source>
        <dbReference type="Proteomes" id="UP000664807"/>
    </source>
</evidence>
<accession>A0ABS3FJY1</accession>
<name>A0ABS3FJY1_9FLAO</name>
<protein>
    <submittedName>
        <fullName evidence="3">Ig-like domain-containing protein</fullName>
    </submittedName>
</protein>
<dbReference type="InterPro" id="IPR032812">
    <property type="entry name" value="SbsA_Ig"/>
</dbReference>
<evidence type="ECO:0000313" key="3">
    <source>
        <dbReference type="EMBL" id="MBO0343475.1"/>
    </source>
</evidence>
<evidence type="ECO:0000256" key="1">
    <source>
        <dbReference type="ARBA" id="ARBA00022729"/>
    </source>
</evidence>
<sequence>MKTYKNPILQIGFILVLLFIGCNDDDEGVILDDTILRVLTTNITETDFDTPVEGVPVNTSVEIIFSHSLDMDAVSSALDLSSGSGSVNYEIEFSNTNSTVSLMPVALDYETNYTLTLPAGTYGTKGEELDNPLSINFTTAAFVPPTLTLASNVSELDENGQAATVTASLNKVANSDVTATLIFGGSATKDSDYSISTVENIVIPQGELSVSFDITTNLDGENEGNEIIEISLDEVTNATNGSESIEIAILEQLPALSLKGVMALTWDGSGTNDGKAVHLVANQDIADLSLYGLGTANNGGGTDGKEFTLPAISVSAGDDILVARETALLTTYFGGCTTEFEHVLDADSAINQNGDDAIELYQGDVVIETYGDVNVDGTGEPWEYSGSWAYKFDGFWTTGGVDCSIGSATVADSSCPYPICSEALALKGVLALLWEGSGTNGGKAVHLKANKDIPDLSIYSVGVANNGGGTDGIEFTLPAIAVEEGDDILLAREQATIATYFGSCTDSFEFIIETGSMNQNGDDAIELYNGDVVVETYGDVDVDGTGAPWEYSGSWAYKVGGTWTVGGVDCAAGSTTTQESSCTYPACN</sequence>
<evidence type="ECO:0000259" key="2">
    <source>
        <dbReference type="Pfam" id="PF13205"/>
    </source>
</evidence>
<gene>
    <name evidence="3" type="ORF">J0654_17605</name>
</gene>